<evidence type="ECO:0000313" key="2">
    <source>
        <dbReference type="Proteomes" id="UP001385951"/>
    </source>
</evidence>
<evidence type="ECO:0000313" key="1">
    <source>
        <dbReference type="EMBL" id="KAK7690442.1"/>
    </source>
</evidence>
<comment type="caution">
    <text evidence="1">The sequence shown here is derived from an EMBL/GenBank/DDBJ whole genome shotgun (WGS) entry which is preliminary data.</text>
</comment>
<accession>A0AAW0GDD8</accession>
<dbReference type="EMBL" id="JASBNA010000006">
    <property type="protein sequence ID" value="KAK7690442.1"/>
    <property type="molecule type" value="Genomic_DNA"/>
</dbReference>
<dbReference type="AlphaFoldDB" id="A0AAW0GDD8"/>
<name>A0AAW0GDD8_9APHY</name>
<organism evidence="1 2">
    <name type="scientific">Cerrena zonata</name>
    <dbReference type="NCBI Taxonomy" id="2478898"/>
    <lineage>
        <taxon>Eukaryota</taxon>
        <taxon>Fungi</taxon>
        <taxon>Dikarya</taxon>
        <taxon>Basidiomycota</taxon>
        <taxon>Agaricomycotina</taxon>
        <taxon>Agaricomycetes</taxon>
        <taxon>Polyporales</taxon>
        <taxon>Cerrenaceae</taxon>
        <taxon>Cerrena</taxon>
    </lineage>
</organism>
<proteinExistence type="predicted"/>
<reference evidence="1 2" key="1">
    <citation type="submission" date="2022-09" db="EMBL/GenBank/DDBJ databases">
        <authorList>
            <person name="Palmer J.M."/>
        </authorList>
    </citation>
    <scope>NUCLEOTIDE SEQUENCE [LARGE SCALE GENOMIC DNA]</scope>
    <source>
        <strain evidence="1 2">DSM 7382</strain>
    </source>
</reference>
<sequence>MSSQYATAEASELSKASTWTHGTNFFSTSSVCTQQECRDEPSGATVKPSITGDTRSANYVLHILLGCPTYCYNMQNPVL</sequence>
<keyword evidence="2" id="KW-1185">Reference proteome</keyword>
<dbReference type="Proteomes" id="UP001385951">
    <property type="component" value="Unassembled WGS sequence"/>
</dbReference>
<protein>
    <submittedName>
        <fullName evidence="1">Uncharacterized protein</fullName>
    </submittedName>
</protein>
<gene>
    <name evidence="1" type="ORF">QCA50_005540</name>
</gene>